<gene>
    <name evidence="3" type="ORF">FHS88_002158</name>
</gene>
<accession>A0A840Y5Z5</accession>
<proteinExistence type="predicted"/>
<dbReference type="EMBL" id="JACIJE010000005">
    <property type="protein sequence ID" value="MBB5690032.1"/>
    <property type="molecule type" value="Genomic_DNA"/>
</dbReference>
<feature type="transmembrane region" description="Helical" evidence="1">
    <location>
        <begin position="221"/>
        <end position="240"/>
    </location>
</feature>
<sequence>MRTSTPILAAAALLVAGFAQAAPVTFSGIDTNGSNTVPLAATPNSDAARNAFFANLVGVGTETFETRSGSSPLAIDFGAAGTATITGPGYVASVAPGSTNGVGRYSVPSASSSRYWEASAGTGGIVVTFSNPIAAFGFYGIDIGDFQGTVTLQLTDTANNITLLSVPTASGNAANGSVLYFGFYDTTTQYTSVAFLTTGGTGDVFGFDNFSIGSIEQVVPVPAPMSLALLGLGLAGLGIVRRGRAA</sequence>
<feature type="signal peptide" evidence="2">
    <location>
        <begin position="1"/>
        <end position="21"/>
    </location>
</feature>
<keyword evidence="1" id="KW-1133">Transmembrane helix</keyword>
<protein>
    <recommendedName>
        <fullName evidence="5">PEP-CTERM protein-sorting domain-containing protein</fullName>
    </recommendedName>
</protein>
<evidence type="ECO:0000256" key="1">
    <source>
        <dbReference type="SAM" id="Phobius"/>
    </source>
</evidence>
<keyword evidence="1" id="KW-0812">Transmembrane</keyword>
<dbReference type="RefSeq" id="WP_184484413.1">
    <property type="nucleotide sequence ID" value="NZ_JAAEDJ010000078.1"/>
</dbReference>
<name>A0A840Y5Z5_9PROT</name>
<reference evidence="3 4" key="1">
    <citation type="submission" date="2020-08" db="EMBL/GenBank/DDBJ databases">
        <title>Genomic Encyclopedia of Type Strains, Phase IV (KMG-IV): sequencing the most valuable type-strain genomes for metagenomic binning, comparative biology and taxonomic classification.</title>
        <authorList>
            <person name="Goeker M."/>
        </authorList>
    </citation>
    <scope>NUCLEOTIDE SEQUENCE [LARGE SCALE GENOMIC DNA]</scope>
    <source>
        <strain evidence="3 4">DSM 25895</strain>
    </source>
</reference>
<keyword evidence="1" id="KW-0472">Membrane</keyword>
<evidence type="ECO:0000256" key="2">
    <source>
        <dbReference type="SAM" id="SignalP"/>
    </source>
</evidence>
<evidence type="ECO:0000313" key="4">
    <source>
        <dbReference type="Proteomes" id="UP000562254"/>
    </source>
</evidence>
<dbReference type="Proteomes" id="UP000562254">
    <property type="component" value="Unassembled WGS sequence"/>
</dbReference>
<keyword evidence="2" id="KW-0732">Signal</keyword>
<dbReference type="AlphaFoldDB" id="A0A840Y5Z5"/>
<dbReference type="NCBIfam" id="TIGR02595">
    <property type="entry name" value="PEP_CTERM"/>
    <property type="match status" value="1"/>
</dbReference>
<dbReference type="InterPro" id="IPR013424">
    <property type="entry name" value="Ice-binding_C"/>
</dbReference>
<feature type="chain" id="PRO_5032502601" description="PEP-CTERM protein-sorting domain-containing protein" evidence="2">
    <location>
        <begin position="22"/>
        <end position="246"/>
    </location>
</feature>
<evidence type="ECO:0000313" key="3">
    <source>
        <dbReference type="EMBL" id="MBB5690032.1"/>
    </source>
</evidence>
<keyword evidence="4" id="KW-1185">Reference proteome</keyword>
<organism evidence="3 4">
    <name type="scientific">Neoroseomonas alkaliterrae</name>
    <dbReference type="NCBI Taxonomy" id="1452450"/>
    <lineage>
        <taxon>Bacteria</taxon>
        <taxon>Pseudomonadati</taxon>
        <taxon>Pseudomonadota</taxon>
        <taxon>Alphaproteobacteria</taxon>
        <taxon>Acetobacterales</taxon>
        <taxon>Acetobacteraceae</taxon>
        <taxon>Neoroseomonas</taxon>
    </lineage>
</organism>
<evidence type="ECO:0008006" key="5">
    <source>
        <dbReference type="Google" id="ProtNLM"/>
    </source>
</evidence>
<comment type="caution">
    <text evidence="3">The sequence shown here is derived from an EMBL/GenBank/DDBJ whole genome shotgun (WGS) entry which is preliminary data.</text>
</comment>